<accession>Q6ARK5</accession>
<dbReference type="GO" id="GO:0016787">
    <property type="term" value="F:hydrolase activity"/>
    <property type="evidence" value="ECO:0007669"/>
    <property type="project" value="UniProtKB-KW"/>
</dbReference>
<dbReference type="PANTHER" id="PTHR33607">
    <property type="entry name" value="ENDONUCLEASE-1"/>
    <property type="match status" value="1"/>
</dbReference>
<organism evidence="5 6">
    <name type="scientific">Desulfotalea psychrophila (strain LSv54 / DSM 12343)</name>
    <dbReference type="NCBI Taxonomy" id="177439"/>
    <lineage>
        <taxon>Bacteria</taxon>
        <taxon>Pseudomonadati</taxon>
        <taxon>Thermodesulfobacteriota</taxon>
        <taxon>Desulfobulbia</taxon>
        <taxon>Desulfobulbales</taxon>
        <taxon>Desulfocapsaceae</taxon>
        <taxon>Desulfotalea</taxon>
    </lineage>
</organism>
<dbReference type="EMBL" id="CR522870">
    <property type="protein sequence ID" value="CAG35020.1"/>
    <property type="molecule type" value="Genomic_DNA"/>
</dbReference>
<evidence type="ECO:0000256" key="4">
    <source>
        <dbReference type="SAM" id="SignalP"/>
    </source>
</evidence>
<evidence type="ECO:0000256" key="3">
    <source>
        <dbReference type="ARBA" id="ARBA00022801"/>
    </source>
</evidence>
<dbReference type="GO" id="GO:0004518">
    <property type="term" value="F:nuclease activity"/>
    <property type="evidence" value="ECO:0007669"/>
    <property type="project" value="UniProtKB-KW"/>
</dbReference>
<comment type="similarity">
    <text evidence="1">Belongs to the EndA/NucM nuclease family.</text>
</comment>
<feature type="signal peptide" evidence="4">
    <location>
        <begin position="1"/>
        <end position="19"/>
    </location>
</feature>
<proteinExistence type="inferred from homology"/>
<dbReference type="STRING" id="177439.DP0291"/>
<evidence type="ECO:0000256" key="2">
    <source>
        <dbReference type="ARBA" id="ARBA00022722"/>
    </source>
</evidence>
<dbReference type="InterPro" id="IPR007346">
    <property type="entry name" value="Endonuclease-I"/>
</dbReference>
<feature type="chain" id="PRO_5004270741" evidence="4">
    <location>
        <begin position="20"/>
        <end position="252"/>
    </location>
</feature>
<dbReference type="HOGENOM" id="CLU_070541_0_0_7"/>
<gene>
    <name evidence="5" type="ordered locus">DP0291</name>
</gene>
<dbReference type="AlphaFoldDB" id="Q6ARK5"/>
<dbReference type="SUPFAM" id="SSF54060">
    <property type="entry name" value="His-Me finger endonucleases"/>
    <property type="match status" value="1"/>
</dbReference>
<keyword evidence="3" id="KW-0378">Hydrolase</keyword>
<reference evidence="6" key="1">
    <citation type="journal article" date="2004" name="Environ. Microbiol.">
        <title>The genome of Desulfotalea psychrophila, a sulfate-reducing bacterium from permanently cold Arctic sediments.</title>
        <authorList>
            <person name="Rabus R."/>
            <person name="Ruepp A."/>
            <person name="Frickey T."/>
            <person name="Rattei T."/>
            <person name="Fartmann B."/>
            <person name="Stark M."/>
            <person name="Bauer M."/>
            <person name="Zibat A."/>
            <person name="Lombardot T."/>
            <person name="Becker I."/>
            <person name="Amann J."/>
            <person name="Gellner K."/>
            <person name="Teeling H."/>
            <person name="Leuschner W.D."/>
            <person name="Gloeckner F.-O."/>
            <person name="Lupas A.N."/>
            <person name="Amann R."/>
            <person name="Klenk H.-P."/>
        </authorList>
    </citation>
    <scope>NUCLEOTIDE SEQUENCE [LARGE SCALE GENOMIC DNA]</scope>
    <source>
        <strain evidence="6">DSM 12343 / LSv54</strain>
    </source>
</reference>
<evidence type="ECO:0000256" key="1">
    <source>
        <dbReference type="ARBA" id="ARBA00006429"/>
    </source>
</evidence>
<dbReference type="KEGG" id="dps:DP0291"/>
<sequence length="252" mass="29069">MNILLLTLTILLCSGQASAHNTKISSFATAKRTLLQKVYYDHRQTIYCGATFSRDKNVQPPLGFHTLKHKKRAGRIEWEHVVPAENFGKSFSEWREGSAVCRDSKGRSFKGRRCAQKANRTYRYMQADMYNLYPAIGAVNAMRSNYNFTMLAGKGTSSFGSCQMIIAKRKAQPPEEARGRIARTYKYMEWAYPQYSMSRQQQKLSRAWDRQYPVSNWECTRAERIEKIQGNRNPFVAKACQKLYATSEALRK</sequence>
<dbReference type="InterPro" id="IPR044925">
    <property type="entry name" value="His-Me_finger_sf"/>
</dbReference>
<dbReference type="RefSeq" id="WP_011187536.1">
    <property type="nucleotide sequence ID" value="NC_006138.1"/>
</dbReference>
<dbReference type="eggNOG" id="COG2356">
    <property type="taxonomic scope" value="Bacteria"/>
</dbReference>
<keyword evidence="6" id="KW-1185">Reference proteome</keyword>
<dbReference type="Pfam" id="PF04231">
    <property type="entry name" value="Endonuclease_1"/>
    <property type="match status" value="1"/>
</dbReference>
<dbReference type="OrthoDB" id="9800417at2"/>
<evidence type="ECO:0000313" key="6">
    <source>
        <dbReference type="Proteomes" id="UP000000602"/>
    </source>
</evidence>
<protein>
    <submittedName>
        <fullName evidence="5">Related to extracellular deoxyribonuclease [Precursor]</fullName>
    </submittedName>
</protein>
<evidence type="ECO:0000313" key="5">
    <source>
        <dbReference type="EMBL" id="CAG35020.1"/>
    </source>
</evidence>
<keyword evidence="2" id="KW-0540">Nuclease</keyword>
<name>Q6ARK5_DESPS</name>
<dbReference type="PANTHER" id="PTHR33607:SF2">
    <property type="entry name" value="ENDONUCLEASE-1"/>
    <property type="match status" value="1"/>
</dbReference>
<dbReference type="Proteomes" id="UP000000602">
    <property type="component" value="Chromosome"/>
</dbReference>
<keyword evidence="4" id="KW-0732">Signal</keyword>